<organism evidence="2 3">
    <name type="scientific">Pleurodeles waltl</name>
    <name type="common">Iberian ribbed newt</name>
    <dbReference type="NCBI Taxonomy" id="8319"/>
    <lineage>
        <taxon>Eukaryota</taxon>
        <taxon>Metazoa</taxon>
        <taxon>Chordata</taxon>
        <taxon>Craniata</taxon>
        <taxon>Vertebrata</taxon>
        <taxon>Euteleostomi</taxon>
        <taxon>Amphibia</taxon>
        <taxon>Batrachia</taxon>
        <taxon>Caudata</taxon>
        <taxon>Salamandroidea</taxon>
        <taxon>Salamandridae</taxon>
        <taxon>Pleurodelinae</taxon>
        <taxon>Pleurodeles</taxon>
    </lineage>
</organism>
<feature type="region of interest" description="Disordered" evidence="1">
    <location>
        <begin position="13"/>
        <end position="41"/>
    </location>
</feature>
<dbReference type="Proteomes" id="UP001066276">
    <property type="component" value="Chromosome 7"/>
</dbReference>
<proteinExistence type="predicted"/>
<dbReference type="AlphaFoldDB" id="A0AAV7PQS4"/>
<sequence length="124" mass="13770">MVVRWPGVARACEQPYTSQGEQDTEIQPDDGSARSSISRQEQGMVDQELVLQDSLTGLQVELDRSVDIIKQYLDQVTINALGEDDRIDLDSVFMVDKLGEVVNSLSLGKADGLDKLPLVFYHNC</sequence>
<evidence type="ECO:0000313" key="3">
    <source>
        <dbReference type="Proteomes" id="UP001066276"/>
    </source>
</evidence>
<reference evidence="2" key="1">
    <citation type="journal article" date="2022" name="bioRxiv">
        <title>Sequencing and chromosome-scale assembly of the giantPleurodeles waltlgenome.</title>
        <authorList>
            <person name="Brown T."/>
            <person name="Elewa A."/>
            <person name="Iarovenko S."/>
            <person name="Subramanian E."/>
            <person name="Araus A.J."/>
            <person name="Petzold A."/>
            <person name="Susuki M."/>
            <person name="Suzuki K.-i.T."/>
            <person name="Hayashi T."/>
            <person name="Toyoda A."/>
            <person name="Oliveira C."/>
            <person name="Osipova E."/>
            <person name="Leigh N.D."/>
            <person name="Simon A."/>
            <person name="Yun M.H."/>
        </authorList>
    </citation>
    <scope>NUCLEOTIDE SEQUENCE</scope>
    <source>
        <strain evidence="2">20211129_DDA</strain>
        <tissue evidence="2">Liver</tissue>
    </source>
</reference>
<gene>
    <name evidence="2" type="ORF">NDU88_008882</name>
</gene>
<accession>A0AAV7PQS4</accession>
<protein>
    <submittedName>
        <fullName evidence="2">Uncharacterized protein</fullName>
    </submittedName>
</protein>
<evidence type="ECO:0000256" key="1">
    <source>
        <dbReference type="SAM" id="MobiDB-lite"/>
    </source>
</evidence>
<evidence type="ECO:0000313" key="2">
    <source>
        <dbReference type="EMBL" id="KAJ1130531.1"/>
    </source>
</evidence>
<comment type="caution">
    <text evidence="2">The sequence shown here is derived from an EMBL/GenBank/DDBJ whole genome shotgun (WGS) entry which is preliminary data.</text>
</comment>
<name>A0AAV7PQS4_PLEWA</name>
<dbReference type="EMBL" id="JANPWB010000011">
    <property type="protein sequence ID" value="KAJ1130531.1"/>
    <property type="molecule type" value="Genomic_DNA"/>
</dbReference>
<keyword evidence="3" id="KW-1185">Reference proteome</keyword>